<dbReference type="InterPro" id="IPR036249">
    <property type="entry name" value="Thioredoxin-like_sf"/>
</dbReference>
<organism evidence="2">
    <name type="scientific">Lentibacter phage vB_LenP_ICBM3</name>
    <dbReference type="NCBI Taxonomy" id="2301530"/>
    <lineage>
        <taxon>Viruses</taxon>
        <taxon>Duplodnaviria</taxon>
        <taxon>Heunggongvirae</taxon>
        <taxon>Uroviricota</taxon>
        <taxon>Caudoviricetes</taxon>
        <taxon>Zobellviridae</taxon>
        <taxon>Cobavirinae</taxon>
        <taxon>Siovirus</taxon>
        <taxon>Siovirus germanense</taxon>
    </lineage>
</organism>
<dbReference type="InterPro" id="IPR002109">
    <property type="entry name" value="Glutaredoxin"/>
</dbReference>
<dbReference type="Gene3D" id="3.40.30.10">
    <property type="entry name" value="Glutaredoxin"/>
    <property type="match status" value="1"/>
</dbReference>
<evidence type="ECO:0000313" key="2">
    <source>
        <dbReference type="EMBL" id="AYP28035.1"/>
    </source>
</evidence>
<feature type="domain" description="Glutaredoxin" evidence="1">
    <location>
        <begin position="5"/>
        <end position="63"/>
    </location>
</feature>
<dbReference type="Proteomes" id="UP000272148">
    <property type="component" value="Segment"/>
</dbReference>
<dbReference type="CDD" id="cd02066">
    <property type="entry name" value="GRX_family"/>
    <property type="match status" value="1"/>
</dbReference>
<evidence type="ECO:0000259" key="1">
    <source>
        <dbReference type="Pfam" id="PF00462"/>
    </source>
</evidence>
<dbReference type="EMBL" id="MF431615">
    <property type="protein sequence ID" value="AYP28035.1"/>
    <property type="molecule type" value="Genomic_DNA"/>
</dbReference>
<protein>
    <submittedName>
        <fullName evidence="2">Thioredoxin</fullName>
    </submittedName>
</protein>
<proteinExistence type="predicted"/>
<reference evidence="2" key="1">
    <citation type="journal article" date="2019" name="ISME J.">
        <title>Cobaviruses - a new globally distributed phage group infecting Rhodobacteraceae in marine ecosystems.</title>
        <authorList>
            <person name="Bischoff V."/>
            <person name="Bunk B."/>
            <person name="Meier-Kolthoff J.P."/>
            <person name="Sproer C."/>
            <person name="Poehlein A."/>
            <person name="Dogs M."/>
            <person name="Nguyen M."/>
            <person name="Petersen J."/>
            <person name="Daniel R."/>
            <person name="Overmann J."/>
            <person name="Goker M."/>
            <person name="Simon M."/>
            <person name="Brinkhoff T."/>
            <person name="Moraru C."/>
        </authorList>
    </citation>
    <scope>NUCLEOTIDE SEQUENCE</scope>
</reference>
<accession>A0A3G2YR68</accession>
<sequence>MQKYVMLTQDNCKYCTAALGLLNSHGFNTEVYNVADRKNNPMIDSLIVTKTVPQIYAPDGQFIGGYTELKEYLNDSST</sequence>
<name>A0A3G2YR68_9CAUD</name>
<dbReference type="SUPFAM" id="SSF52833">
    <property type="entry name" value="Thioredoxin-like"/>
    <property type="match status" value="1"/>
</dbReference>
<dbReference type="Pfam" id="PF00462">
    <property type="entry name" value="Glutaredoxin"/>
    <property type="match status" value="1"/>
</dbReference>
<dbReference type="PROSITE" id="PS51354">
    <property type="entry name" value="GLUTAREDOXIN_2"/>
    <property type="match status" value="1"/>
</dbReference>